<sequence length="157" mass="18032">MSVSQEPETTGSEQDSPCYSIEQVATRIGMTKRTLRYYEEMGLLPPTDRTEGNYRRYSEADVQRLMRVKELRSLLGFSLSEIRELLSADEERDLLKAAYRAESDPPTRLAQLDRVDELIEKQLELVEQKIAGLEQMRASLQAKLARHAQVKQQLMGN</sequence>
<dbReference type="STRING" id="485913.Krac_7656"/>
<keyword evidence="2" id="KW-0805">Transcription regulation</keyword>
<dbReference type="EMBL" id="ADVG01000002">
    <property type="protein sequence ID" value="EFH86362.1"/>
    <property type="molecule type" value="Genomic_DNA"/>
</dbReference>
<dbReference type="PANTHER" id="PTHR30204:SF69">
    <property type="entry name" value="MERR-FAMILY TRANSCRIPTIONAL REGULATOR"/>
    <property type="match status" value="1"/>
</dbReference>
<organism evidence="8 9">
    <name type="scientific">Ktedonobacter racemifer DSM 44963</name>
    <dbReference type="NCBI Taxonomy" id="485913"/>
    <lineage>
        <taxon>Bacteria</taxon>
        <taxon>Bacillati</taxon>
        <taxon>Chloroflexota</taxon>
        <taxon>Ktedonobacteria</taxon>
        <taxon>Ktedonobacterales</taxon>
        <taxon>Ktedonobacteraceae</taxon>
        <taxon>Ktedonobacter</taxon>
    </lineage>
</organism>
<protein>
    <submittedName>
        <fullName evidence="8">Transcriptional regulator, MerR family</fullName>
    </submittedName>
</protein>
<feature type="compositionally biased region" description="Polar residues" evidence="6">
    <location>
        <begin position="1"/>
        <end position="17"/>
    </location>
</feature>
<evidence type="ECO:0000256" key="1">
    <source>
        <dbReference type="ARBA" id="ARBA00022491"/>
    </source>
</evidence>
<dbReference type="Gene3D" id="1.10.1660.10">
    <property type="match status" value="1"/>
</dbReference>
<evidence type="ECO:0000256" key="4">
    <source>
        <dbReference type="ARBA" id="ARBA00023163"/>
    </source>
</evidence>
<dbReference type="SMART" id="SM00422">
    <property type="entry name" value="HTH_MERR"/>
    <property type="match status" value="1"/>
</dbReference>
<dbReference type="Proteomes" id="UP000004508">
    <property type="component" value="Unassembled WGS sequence"/>
</dbReference>
<reference evidence="8 9" key="1">
    <citation type="journal article" date="2011" name="Stand. Genomic Sci.">
        <title>Non-contiguous finished genome sequence and contextual data of the filamentous soil bacterium Ktedonobacter racemifer type strain (SOSP1-21).</title>
        <authorList>
            <person name="Chang Y.J."/>
            <person name="Land M."/>
            <person name="Hauser L."/>
            <person name="Chertkov O."/>
            <person name="Del Rio T.G."/>
            <person name="Nolan M."/>
            <person name="Copeland A."/>
            <person name="Tice H."/>
            <person name="Cheng J.F."/>
            <person name="Lucas S."/>
            <person name="Han C."/>
            <person name="Goodwin L."/>
            <person name="Pitluck S."/>
            <person name="Ivanova N."/>
            <person name="Ovchinikova G."/>
            <person name="Pati A."/>
            <person name="Chen A."/>
            <person name="Palaniappan K."/>
            <person name="Mavromatis K."/>
            <person name="Liolios K."/>
            <person name="Brettin T."/>
            <person name="Fiebig A."/>
            <person name="Rohde M."/>
            <person name="Abt B."/>
            <person name="Goker M."/>
            <person name="Detter J.C."/>
            <person name="Woyke T."/>
            <person name="Bristow J."/>
            <person name="Eisen J.A."/>
            <person name="Markowitz V."/>
            <person name="Hugenholtz P."/>
            <person name="Kyrpides N.C."/>
            <person name="Klenk H.P."/>
            <person name="Lapidus A."/>
        </authorList>
    </citation>
    <scope>NUCLEOTIDE SEQUENCE [LARGE SCALE GENOMIC DNA]</scope>
    <source>
        <strain evidence="9">DSM 44963</strain>
    </source>
</reference>
<evidence type="ECO:0000256" key="3">
    <source>
        <dbReference type="ARBA" id="ARBA00023125"/>
    </source>
</evidence>
<keyword evidence="5" id="KW-0175">Coiled coil</keyword>
<evidence type="ECO:0000313" key="8">
    <source>
        <dbReference type="EMBL" id="EFH86362.1"/>
    </source>
</evidence>
<evidence type="ECO:0000259" key="7">
    <source>
        <dbReference type="PROSITE" id="PS50937"/>
    </source>
</evidence>
<dbReference type="OrthoDB" id="9791488at2"/>
<dbReference type="FunCoup" id="D6TKR2">
    <property type="interactions" value="44"/>
</dbReference>
<evidence type="ECO:0000256" key="5">
    <source>
        <dbReference type="SAM" id="Coils"/>
    </source>
</evidence>
<dbReference type="InterPro" id="IPR000551">
    <property type="entry name" value="MerR-type_HTH_dom"/>
</dbReference>
<name>D6TKR2_KTERA</name>
<dbReference type="SUPFAM" id="SSF46955">
    <property type="entry name" value="Putative DNA-binding domain"/>
    <property type="match status" value="1"/>
</dbReference>
<dbReference type="GO" id="GO:0003677">
    <property type="term" value="F:DNA binding"/>
    <property type="evidence" value="ECO:0007669"/>
    <property type="project" value="UniProtKB-KW"/>
</dbReference>
<gene>
    <name evidence="8" type="ORF">Krac_7656</name>
</gene>
<comment type="caution">
    <text evidence="8">The sequence shown here is derived from an EMBL/GenBank/DDBJ whole genome shotgun (WGS) entry which is preliminary data.</text>
</comment>
<feature type="region of interest" description="Disordered" evidence="6">
    <location>
        <begin position="1"/>
        <end position="20"/>
    </location>
</feature>
<evidence type="ECO:0000256" key="6">
    <source>
        <dbReference type="SAM" id="MobiDB-lite"/>
    </source>
</evidence>
<dbReference type="eggNOG" id="COG0789">
    <property type="taxonomic scope" value="Bacteria"/>
</dbReference>
<keyword evidence="3" id="KW-0238">DNA-binding</keyword>
<feature type="coiled-coil region" evidence="5">
    <location>
        <begin position="116"/>
        <end position="153"/>
    </location>
</feature>
<accession>D6TKR2</accession>
<dbReference type="PANTHER" id="PTHR30204">
    <property type="entry name" value="REDOX-CYCLING DRUG-SENSING TRANSCRIPTIONAL ACTIVATOR SOXR"/>
    <property type="match status" value="1"/>
</dbReference>
<evidence type="ECO:0000313" key="9">
    <source>
        <dbReference type="Proteomes" id="UP000004508"/>
    </source>
</evidence>
<feature type="domain" description="HTH merR-type" evidence="7">
    <location>
        <begin position="18"/>
        <end position="88"/>
    </location>
</feature>
<keyword evidence="4" id="KW-0804">Transcription</keyword>
<dbReference type="InParanoid" id="D6TKR2"/>
<keyword evidence="1" id="KW-0678">Repressor</keyword>
<dbReference type="PROSITE" id="PS50937">
    <property type="entry name" value="HTH_MERR_2"/>
    <property type="match status" value="1"/>
</dbReference>
<dbReference type="InterPro" id="IPR047057">
    <property type="entry name" value="MerR_fam"/>
</dbReference>
<keyword evidence="9" id="KW-1185">Reference proteome</keyword>
<dbReference type="InterPro" id="IPR009061">
    <property type="entry name" value="DNA-bd_dom_put_sf"/>
</dbReference>
<dbReference type="AlphaFoldDB" id="D6TKR2"/>
<proteinExistence type="predicted"/>
<dbReference type="GO" id="GO:0003700">
    <property type="term" value="F:DNA-binding transcription factor activity"/>
    <property type="evidence" value="ECO:0007669"/>
    <property type="project" value="InterPro"/>
</dbReference>
<evidence type="ECO:0000256" key="2">
    <source>
        <dbReference type="ARBA" id="ARBA00023015"/>
    </source>
</evidence>
<dbReference type="RefSeq" id="WP_007910626.1">
    <property type="nucleotide sequence ID" value="NZ_ADVG01000002.1"/>
</dbReference>
<dbReference type="PRINTS" id="PR00040">
    <property type="entry name" value="HTHMERR"/>
</dbReference>
<dbReference type="Pfam" id="PF13411">
    <property type="entry name" value="MerR_1"/>
    <property type="match status" value="1"/>
</dbReference>